<evidence type="ECO:0000259" key="1">
    <source>
        <dbReference type="Pfam" id="PF18602"/>
    </source>
</evidence>
<keyword evidence="3" id="KW-1185">Reference proteome</keyword>
<dbReference type="AlphaFoldDB" id="A0A2W2BLV8"/>
<proteinExistence type="predicted"/>
<dbReference type="Pfam" id="PF18602">
    <property type="entry name" value="Rap1a"/>
    <property type="match status" value="1"/>
</dbReference>
<dbReference type="RefSeq" id="WP_111198325.1">
    <property type="nucleotide sequence ID" value="NZ_QKVK01000004.1"/>
</dbReference>
<gene>
    <name evidence="2" type="ORF">DK847_10155</name>
</gene>
<sequence>MHPATKLFALSLSGLALWGAGDAAASHLHGEELYRMCTHQSAKTLDPMASGQCLGFIVGVADSFDCGEALHGFRWDGAQAQLSQHQLVNLVLQWIDTHRAARQEEASRVIGAALSSAFPCP</sequence>
<accession>A0A2W2BLV8</accession>
<evidence type="ECO:0000313" key="2">
    <source>
        <dbReference type="EMBL" id="PZF76827.1"/>
    </source>
</evidence>
<comment type="caution">
    <text evidence="2">The sequence shown here is derived from an EMBL/GenBank/DDBJ whole genome shotgun (WGS) entry which is preliminary data.</text>
</comment>
<evidence type="ECO:0000313" key="3">
    <source>
        <dbReference type="Proteomes" id="UP000248795"/>
    </source>
</evidence>
<feature type="domain" description="Rap1a immunity protein" evidence="1">
    <location>
        <begin position="30"/>
        <end position="120"/>
    </location>
</feature>
<protein>
    <recommendedName>
        <fullName evidence="1">Rap1a immunity protein domain-containing protein</fullName>
    </recommendedName>
</protein>
<name>A0A2W2BLV8_9HYPH</name>
<dbReference type="Gene3D" id="1.10.890.40">
    <property type="match status" value="1"/>
</dbReference>
<dbReference type="InterPro" id="IPR041238">
    <property type="entry name" value="Rap1a"/>
</dbReference>
<organism evidence="2 3">
    <name type="scientific">Aestuariivirga litoralis</name>
    <dbReference type="NCBI Taxonomy" id="2650924"/>
    <lineage>
        <taxon>Bacteria</taxon>
        <taxon>Pseudomonadati</taxon>
        <taxon>Pseudomonadota</taxon>
        <taxon>Alphaproteobacteria</taxon>
        <taxon>Hyphomicrobiales</taxon>
        <taxon>Aestuariivirgaceae</taxon>
        <taxon>Aestuariivirga</taxon>
    </lineage>
</organism>
<dbReference type="EMBL" id="QKVK01000004">
    <property type="protein sequence ID" value="PZF76827.1"/>
    <property type="molecule type" value="Genomic_DNA"/>
</dbReference>
<reference evidence="3" key="1">
    <citation type="submission" date="2018-06" db="EMBL/GenBank/DDBJ databases">
        <title>Aestuariibacter litoralis strain KCTC 52945T.</title>
        <authorList>
            <person name="Li X."/>
            <person name="Salam N."/>
            <person name="Li J.-L."/>
            <person name="Chen Y.-M."/>
            <person name="Yang Z.-W."/>
            <person name="Zhang L.-Y."/>
            <person name="Han M.-X."/>
            <person name="Xiao M."/>
            <person name="Li W.-J."/>
        </authorList>
    </citation>
    <scope>NUCLEOTIDE SEQUENCE [LARGE SCALE GENOMIC DNA]</scope>
    <source>
        <strain evidence="3">KCTC 52945</strain>
    </source>
</reference>
<dbReference type="Proteomes" id="UP000248795">
    <property type="component" value="Unassembled WGS sequence"/>
</dbReference>